<dbReference type="Proteomes" id="UP000628984">
    <property type="component" value="Unassembled WGS sequence"/>
</dbReference>
<sequence>MSFTRMLLVVALAFGLAACGHNKFRTYNGPSVTSIQVHKGARKMYLLHGSDVLEEYDISLGFQPLGHKQFEGDGKTPEGAYFISHHNPKSRYHLSVGVSYPNEKDVAFAQAQGKSPGGDIMIHGRSNYKGTNIGDWTAGCIAVTDSEMEEIYAMVRRNTPIFILP</sequence>
<evidence type="ECO:0000259" key="8">
    <source>
        <dbReference type="PROSITE" id="PS52029"/>
    </source>
</evidence>
<evidence type="ECO:0000256" key="3">
    <source>
        <dbReference type="ARBA" id="ARBA00022679"/>
    </source>
</evidence>
<dbReference type="GO" id="GO:0016740">
    <property type="term" value="F:transferase activity"/>
    <property type="evidence" value="ECO:0007669"/>
    <property type="project" value="UniProtKB-KW"/>
</dbReference>
<dbReference type="InterPro" id="IPR038063">
    <property type="entry name" value="Transpep_catalytic_dom"/>
</dbReference>
<dbReference type="EMBL" id="BMYQ01000002">
    <property type="protein sequence ID" value="GGW25620.1"/>
    <property type="molecule type" value="Genomic_DNA"/>
</dbReference>
<accession>A0A918MIY2</accession>
<dbReference type="PANTHER" id="PTHR36699:SF1">
    <property type="entry name" value="L,D-TRANSPEPTIDASE YAFK-RELATED"/>
    <property type="match status" value="1"/>
</dbReference>
<reference evidence="9" key="2">
    <citation type="submission" date="2020-09" db="EMBL/GenBank/DDBJ databases">
        <authorList>
            <person name="Sun Q."/>
            <person name="Kim S."/>
        </authorList>
    </citation>
    <scope>NUCLEOTIDE SEQUENCE</scope>
    <source>
        <strain evidence="9">KCTC 23714</strain>
    </source>
</reference>
<comment type="similarity">
    <text evidence="2">Belongs to the YkuD family.</text>
</comment>
<evidence type="ECO:0000256" key="1">
    <source>
        <dbReference type="ARBA" id="ARBA00004752"/>
    </source>
</evidence>
<name>A0A918MIY2_9RHOB</name>
<dbReference type="GO" id="GO:0008360">
    <property type="term" value="P:regulation of cell shape"/>
    <property type="evidence" value="ECO:0007669"/>
    <property type="project" value="UniProtKB-UniRule"/>
</dbReference>
<protein>
    <recommendedName>
        <fullName evidence="8">L,D-TPase catalytic domain-containing protein</fullName>
    </recommendedName>
</protein>
<dbReference type="PROSITE" id="PS51257">
    <property type="entry name" value="PROKAR_LIPOPROTEIN"/>
    <property type="match status" value="1"/>
</dbReference>
<evidence type="ECO:0000256" key="4">
    <source>
        <dbReference type="ARBA" id="ARBA00022960"/>
    </source>
</evidence>
<dbReference type="Gene3D" id="2.40.440.10">
    <property type="entry name" value="L,D-transpeptidase catalytic domain-like"/>
    <property type="match status" value="1"/>
</dbReference>
<dbReference type="CDD" id="cd16913">
    <property type="entry name" value="YkuD_like"/>
    <property type="match status" value="1"/>
</dbReference>
<comment type="pathway">
    <text evidence="1 7">Cell wall biogenesis; peptidoglycan biosynthesis.</text>
</comment>
<dbReference type="Pfam" id="PF03734">
    <property type="entry name" value="YkuD"/>
    <property type="match status" value="1"/>
</dbReference>
<dbReference type="AlphaFoldDB" id="A0A918MIY2"/>
<keyword evidence="3" id="KW-0808">Transferase</keyword>
<dbReference type="RefSeq" id="WP_189632917.1">
    <property type="nucleotide sequence ID" value="NZ_BMYQ01000002.1"/>
</dbReference>
<organism evidence="9 10">
    <name type="scientific">Gemmobacter lanyuensis</name>
    <dbReference type="NCBI Taxonomy" id="1054497"/>
    <lineage>
        <taxon>Bacteria</taxon>
        <taxon>Pseudomonadati</taxon>
        <taxon>Pseudomonadota</taxon>
        <taxon>Alphaproteobacteria</taxon>
        <taxon>Rhodobacterales</taxon>
        <taxon>Paracoccaceae</taxon>
        <taxon>Gemmobacter</taxon>
    </lineage>
</organism>
<dbReference type="GO" id="GO:0009252">
    <property type="term" value="P:peptidoglycan biosynthetic process"/>
    <property type="evidence" value="ECO:0007669"/>
    <property type="project" value="UniProtKB-KW"/>
</dbReference>
<dbReference type="GO" id="GO:0004180">
    <property type="term" value="F:carboxypeptidase activity"/>
    <property type="evidence" value="ECO:0007669"/>
    <property type="project" value="UniProtKB-ARBA"/>
</dbReference>
<evidence type="ECO:0000313" key="10">
    <source>
        <dbReference type="Proteomes" id="UP000628984"/>
    </source>
</evidence>
<reference evidence="9" key="1">
    <citation type="journal article" date="2014" name="Int. J. Syst. Evol. Microbiol.">
        <title>Complete genome sequence of Corynebacterium casei LMG S-19264T (=DSM 44701T), isolated from a smear-ripened cheese.</title>
        <authorList>
            <consortium name="US DOE Joint Genome Institute (JGI-PGF)"/>
            <person name="Walter F."/>
            <person name="Albersmeier A."/>
            <person name="Kalinowski J."/>
            <person name="Ruckert C."/>
        </authorList>
    </citation>
    <scope>NUCLEOTIDE SEQUENCE</scope>
    <source>
        <strain evidence="9">KCTC 23714</strain>
    </source>
</reference>
<dbReference type="PROSITE" id="PS52029">
    <property type="entry name" value="LD_TPASE"/>
    <property type="match status" value="1"/>
</dbReference>
<proteinExistence type="inferred from homology"/>
<comment type="caution">
    <text evidence="9">The sequence shown here is derived from an EMBL/GenBank/DDBJ whole genome shotgun (WGS) entry which is preliminary data.</text>
</comment>
<keyword evidence="6 7" id="KW-0961">Cell wall biogenesis/degradation</keyword>
<evidence type="ECO:0000256" key="7">
    <source>
        <dbReference type="PROSITE-ProRule" id="PRU01373"/>
    </source>
</evidence>
<dbReference type="SUPFAM" id="SSF141523">
    <property type="entry name" value="L,D-transpeptidase catalytic domain-like"/>
    <property type="match status" value="1"/>
</dbReference>
<feature type="active site" description="Proton donor/acceptor" evidence="7">
    <location>
        <position position="123"/>
    </location>
</feature>
<keyword evidence="10" id="KW-1185">Reference proteome</keyword>
<feature type="active site" description="Nucleophile" evidence="7">
    <location>
        <position position="140"/>
    </location>
</feature>
<keyword evidence="4 7" id="KW-0133">Cell shape</keyword>
<evidence type="ECO:0000256" key="2">
    <source>
        <dbReference type="ARBA" id="ARBA00005992"/>
    </source>
</evidence>
<feature type="domain" description="L,D-TPase catalytic" evidence="8">
    <location>
        <begin position="33"/>
        <end position="164"/>
    </location>
</feature>
<dbReference type="PANTHER" id="PTHR36699">
    <property type="entry name" value="LD-TRANSPEPTIDASE"/>
    <property type="match status" value="1"/>
</dbReference>
<keyword evidence="5 7" id="KW-0573">Peptidoglycan synthesis</keyword>
<dbReference type="InterPro" id="IPR005490">
    <property type="entry name" value="LD_TPept_cat_dom"/>
</dbReference>
<evidence type="ECO:0000313" key="9">
    <source>
        <dbReference type="EMBL" id="GGW25620.1"/>
    </source>
</evidence>
<evidence type="ECO:0000256" key="6">
    <source>
        <dbReference type="ARBA" id="ARBA00023316"/>
    </source>
</evidence>
<gene>
    <name evidence="9" type="ORF">GCM10011452_11840</name>
</gene>
<evidence type="ECO:0000256" key="5">
    <source>
        <dbReference type="ARBA" id="ARBA00022984"/>
    </source>
</evidence>
<dbReference type="GO" id="GO:0071555">
    <property type="term" value="P:cell wall organization"/>
    <property type="evidence" value="ECO:0007669"/>
    <property type="project" value="UniProtKB-UniRule"/>
</dbReference>